<keyword evidence="3" id="KW-0540">Nuclease</keyword>
<evidence type="ECO:0000256" key="3">
    <source>
        <dbReference type="ARBA" id="ARBA00022722"/>
    </source>
</evidence>
<evidence type="ECO:0000313" key="9">
    <source>
        <dbReference type="Proteomes" id="UP000765509"/>
    </source>
</evidence>
<keyword evidence="9" id="KW-1185">Reference proteome</keyword>
<feature type="domain" description="Reverse transcriptase RNase H-like" evidence="7">
    <location>
        <begin position="2"/>
        <end position="101"/>
    </location>
</feature>
<dbReference type="GO" id="GO:0004519">
    <property type="term" value="F:endonuclease activity"/>
    <property type="evidence" value="ECO:0007669"/>
    <property type="project" value="UniProtKB-KW"/>
</dbReference>
<name>A0A9Q3JN94_9BASI</name>
<sequence>MYIYACGEGLGAALHQRQIINDKLFEGPICFISRPIKLTKARYGASQMECVFVVWASGNSNSYFHGKVSDIITDCNAVKFSLNMKTANRHMPRWKIAIQEYRANITRAHKSGNIHKNADGL</sequence>
<evidence type="ECO:0000313" key="8">
    <source>
        <dbReference type="EMBL" id="MBW0565061.1"/>
    </source>
</evidence>
<dbReference type="GO" id="GO:0016787">
    <property type="term" value="F:hydrolase activity"/>
    <property type="evidence" value="ECO:0007669"/>
    <property type="project" value="UniProtKB-KW"/>
</dbReference>
<accession>A0A9Q3JN94</accession>
<organism evidence="8 9">
    <name type="scientific">Austropuccinia psidii MF-1</name>
    <dbReference type="NCBI Taxonomy" id="1389203"/>
    <lineage>
        <taxon>Eukaryota</taxon>
        <taxon>Fungi</taxon>
        <taxon>Dikarya</taxon>
        <taxon>Basidiomycota</taxon>
        <taxon>Pucciniomycotina</taxon>
        <taxon>Pucciniomycetes</taxon>
        <taxon>Pucciniales</taxon>
        <taxon>Sphaerophragmiaceae</taxon>
        <taxon>Austropuccinia</taxon>
    </lineage>
</organism>
<keyword evidence="4" id="KW-0255">Endonuclease</keyword>
<evidence type="ECO:0000256" key="5">
    <source>
        <dbReference type="ARBA" id="ARBA00022801"/>
    </source>
</evidence>
<comment type="caution">
    <text evidence="8">The sequence shown here is derived from an EMBL/GenBank/DDBJ whole genome shotgun (WGS) entry which is preliminary data.</text>
</comment>
<dbReference type="PANTHER" id="PTHR37984:SF5">
    <property type="entry name" value="PROTEIN NYNRIN-LIKE"/>
    <property type="match status" value="1"/>
</dbReference>
<keyword evidence="5" id="KW-0378">Hydrolase</keyword>
<keyword evidence="6" id="KW-0695">RNA-directed DNA polymerase</keyword>
<dbReference type="InterPro" id="IPR041373">
    <property type="entry name" value="RT_RNaseH"/>
</dbReference>
<dbReference type="GO" id="GO:0003964">
    <property type="term" value="F:RNA-directed DNA polymerase activity"/>
    <property type="evidence" value="ECO:0007669"/>
    <property type="project" value="UniProtKB-KW"/>
</dbReference>
<dbReference type="PANTHER" id="PTHR37984">
    <property type="entry name" value="PROTEIN CBG26694"/>
    <property type="match status" value="1"/>
</dbReference>
<dbReference type="AlphaFoldDB" id="A0A9Q3JN94"/>
<evidence type="ECO:0000256" key="1">
    <source>
        <dbReference type="ARBA" id="ARBA00022679"/>
    </source>
</evidence>
<protein>
    <recommendedName>
        <fullName evidence="7">Reverse transcriptase RNase H-like domain-containing protein</fullName>
    </recommendedName>
</protein>
<evidence type="ECO:0000256" key="6">
    <source>
        <dbReference type="ARBA" id="ARBA00022918"/>
    </source>
</evidence>
<dbReference type="InterPro" id="IPR043502">
    <property type="entry name" value="DNA/RNA_pol_sf"/>
</dbReference>
<evidence type="ECO:0000256" key="4">
    <source>
        <dbReference type="ARBA" id="ARBA00022759"/>
    </source>
</evidence>
<proteinExistence type="predicted"/>
<evidence type="ECO:0000256" key="2">
    <source>
        <dbReference type="ARBA" id="ARBA00022695"/>
    </source>
</evidence>
<gene>
    <name evidence="8" type="ORF">O181_104776</name>
</gene>
<evidence type="ECO:0000259" key="7">
    <source>
        <dbReference type="Pfam" id="PF17917"/>
    </source>
</evidence>
<keyword evidence="2" id="KW-0548">Nucleotidyltransferase</keyword>
<dbReference type="SUPFAM" id="SSF56672">
    <property type="entry name" value="DNA/RNA polymerases"/>
    <property type="match status" value="1"/>
</dbReference>
<dbReference type="InterPro" id="IPR050951">
    <property type="entry name" value="Retrovirus_Pol_polyprotein"/>
</dbReference>
<keyword evidence="1" id="KW-0808">Transferase</keyword>
<reference evidence="8" key="1">
    <citation type="submission" date="2021-03" db="EMBL/GenBank/DDBJ databases">
        <title>Draft genome sequence of rust myrtle Austropuccinia psidii MF-1, a brazilian biotype.</title>
        <authorList>
            <person name="Quecine M.C."/>
            <person name="Pachon D.M.R."/>
            <person name="Bonatelli M.L."/>
            <person name="Correr F.H."/>
            <person name="Franceschini L.M."/>
            <person name="Leite T.F."/>
            <person name="Margarido G.R.A."/>
            <person name="Almeida C.A."/>
            <person name="Ferrarezi J.A."/>
            <person name="Labate C.A."/>
        </authorList>
    </citation>
    <scope>NUCLEOTIDE SEQUENCE</scope>
    <source>
        <strain evidence="8">MF-1</strain>
    </source>
</reference>
<dbReference type="EMBL" id="AVOT02076798">
    <property type="protein sequence ID" value="MBW0565061.1"/>
    <property type="molecule type" value="Genomic_DNA"/>
</dbReference>
<dbReference type="Pfam" id="PF17917">
    <property type="entry name" value="RT_RNaseH"/>
    <property type="match status" value="1"/>
</dbReference>
<dbReference type="Proteomes" id="UP000765509">
    <property type="component" value="Unassembled WGS sequence"/>
</dbReference>